<dbReference type="AlphaFoldDB" id="A0A4C1WKY6"/>
<dbReference type="EMBL" id="BGZK01000582">
    <property type="protein sequence ID" value="GBP51510.1"/>
    <property type="molecule type" value="Genomic_DNA"/>
</dbReference>
<feature type="region of interest" description="Disordered" evidence="1">
    <location>
        <begin position="1"/>
        <end position="21"/>
    </location>
</feature>
<reference evidence="2 3" key="1">
    <citation type="journal article" date="2019" name="Commun. Biol.">
        <title>The bagworm genome reveals a unique fibroin gene that provides high tensile strength.</title>
        <authorList>
            <person name="Kono N."/>
            <person name="Nakamura H."/>
            <person name="Ohtoshi R."/>
            <person name="Tomita M."/>
            <person name="Numata K."/>
            <person name="Arakawa K."/>
        </authorList>
    </citation>
    <scope>NUCLEOTIDE SEQUENCE [LARGE SCALE GENOMIC DNA]</scope>
</reference>
<feature type="compositionally biased region" description="Basic residues" evidence="1">
    <location>
        <begin position="11"/>
        <end position="21"/>
    </location>
</feature>
<dbReference type="Proteomes" id="UP000299102">
    <property type="component" value="Unassembled WGS sequence"/>
</dbReference>
<gene>
    <name evidence="2" type="ORF">EVAR_44485_1</name>
</gene>
<evidence type="ECO:0000256" key="1">
    <source>
        <dbReference type="SAM" id="MobiDB-lite"/>
    </source>
</evidence>
<organism evidence="2 3">
    <name type="scientific">Eumeta variegata</name>
    <name type="common">Bagworm moth</name>
    <name type="synonym">Eumeta japonica</name>
    <dbReference type="NCBI Taxonomy" id="151549"/>
    <lineage>
        <taxon>Eukaryota</taxon>
        <taxon>Metazoa</taxon>
        <taxon>Ecdysozoa</taxon>
        <taxon>Arthropoda</taxon>
        <taxon>Hexapoda</taxon>
        <taxon>Insecta</taxon>
        <taxon>Pterygota</taxon>
        <taxon>Neoptera</taxon>
        <taxon>Endopterygota</taxon>
        <taxon>Lepidoptera</taxon>
        <taxon>Glossata</taxon>
        <taxon>Ditrysia</taxon>
        <taxon>Tineoidea</taxon>
        <taxon>Psychidae</taxon>
        <taxon>Oiketicinae</taxon>
        <taxon>Eumeta</taxon>
    </lineage>
</organism>
<accession>A0A4C1WKY6</accession>
<sequence length="159" mass="16647">MRGGRVVRNARAPRRCRHTRNSKQVKCGRYGGVRGAGDSASAQRSGPAAPLPRALLPAVDWEYSHTNVRKHLADNTDLGSVAVKSSSSACYRIGFSLGSAAARKLRTGTGARLVCVGAPRDVIVLYGRQAAPPVQTSARPPPAPPALAPVTLSSAETPQ</sequence>
<name>A0A4C1WKY6_EUMVA</name>
<feature type="region of interest" description="Disordered" evidence="1">
    <location>
        <begin position="132"/>
        <end position="159"/>
    </location>
</feature>
<protein>
    <submittedName>
        <fullName evidence="2">Uncharacterized protein</fullName>
    </submittedName>
</protein>
<proteinExistence type="predicted"/>
<evidence type="ECO:0000313" key="2">
    <source>
        <dbReference type="EMBL" id="GBP51510.1"/>
    </source>
</evidence>
<comment type="caution">
    <text evidence="2">The sequence shown here is derived from an EMBL/GenBank/DDBJ whole genome shotgun (WGS) entry which is preliminary data.</text>
</comment>
<evidence type="ECO:0000313" key="3">
    <source>
        <dbReference type="Proteomes" id="UP000299102"/>
    </source>
</evidence>
<feature type="compositionally biased region" description="Low complexity" evidence="1">
    <location>
        <begin position="148"/>
        <end position="159"/>
    </location>
</feature>
<keyword evidence="3" id="KW-1185">Reference proteome</keyword>